<reference evidence="5" key="2">
    <citation type="submission" date="2025-08" db="UniProtKB">
        <authorList>
            <consortium name="Ensembl"/>
        </authorList>
    </citation>
    <scope>IDENTIFICATION</scope>
</reference>
<dbReference type="PROSITE" id="PS51233">
    <property type="entry name" value="VWFD"/>
    <property type="match status" value="1"/>
</dbReference>
<dbReference type="Ensembl" id="ENSAPLT00000022986.1">
    <property type="protein sequence ID" value="ENSAPLP00000018371.1"/>
    <property type="gene ID" value="ENSAPLG00000027771.1"/>
</dbReference>
<feature type="domain" description="VWFD" evidence="4">
    <location>
        <begin position="78"/>
        <end position="162"/>
    </location>
</feature>
<dbReference type="SUPFAM" id="SSF57603">
    <property type="entry name" value="FnI-like domain"/>
    <property type="match status" value="1"/>
</dbReference>
<keyword evidence="6" id="KW-1185">Reference proteome</keyword>
<dbReference type="STRING" id="8840.ENSAPLP00000018371"/>
<evidence type="ECO:0000256" key="1">
    <source>
        <dbReference type="ARBA" id="ARBA00004613"/>
    </source>
</evidence>
<reference evidence="5" key="3">
    <citation type="submission" date="2025-09" db="UniProtKB">
        <authorList>
            <consortium name="Ensembl"/>
        </authorList>
    </citation>
    <scope>IDENTIFICATION</scope>
</reference>
<dbReference type="PANTHER" id="PTHR46698">
    <property type="entry name" value="CROSSVEINLESS 2"/>
    <property type="match status" value="1"/>
</dbReference>
<protein>
    <recommendedName>
        <fullName evidence="4">VWFD domain-containing protein</fullName>
    </recommendedName>
</protein>
<proteinExistence type="predicted"/>
<dbReference type="InterPro" id="IPR052424">
    <property type="entry name" value="Kielin_Chordin-BMP_Reg"/>
</dbReference>
<keyword evidence="2" id="KW-0964">Secreted</keyword>
<dbReference type="GO" id="GO:0005576">
    <property type="term" value="C:extracellular region"/>
    <property type="evidence" value="ECO:0007669"/>
    <property type="project" value="UniProtKB-SubCell"/>
</dbReference>
<comment type="subcellular location">
    <subcellularLocation>
        <location evidence="1">Secreted</location>
    </subcellularLocation>
</comment>
<sequence length="162" mass="17798">MRFNHEGIGGDECVPMAQCGCLYQGFYYKLGETFHPTKQEKCQCQDNGSVLCEEVPDTDETECKVVDGVTQCQSDALGTCVVTGDRSYVSFDGLAFEIPGACSYILTETCAGDDSVRSFVVKIEKDSRQKRKVSTIQALSVEVYGLTLTMTRGKTGTVMVRR</sequence>
<accession>A0A493SXQ1</accession>
<dbReference type="Gene3D" id="2.10.70.10">
    <property type="entry name" value="Complement Module, domain 1"/>
    <property type="match status" value="1"/>
</dbReference>
<reference evidence="6" key="1">
    <citation type="submission" date="2017-10" db="EMBL/GenBank/DDBJ databases">
        <title>A new Pekin duck reference genome.</title>
        <authorList>
            <person name="Hou Z.-C."/>
            <person name="Zhou Z.-K."/>
            <person name="Zhu F."/>
            <person name="Hou S.-S."/>
        </authorList>
    </citation>
    <scope>NUCLEOTIDE SEQUENCE [LARGE SCALE GENOMIC DNA]</scope>
</reference>
<evidence type="ECO:0000313" key="5">
    <source>
        <dbReference type="Ensembl" id="ENSAPLP00000018371.1"/>
    </source>
</evidence>
<evidence type="ECO:0000313" key="6">
    <source>
        <dbReference type="Proteomes" id="UP000016666"/>
    </source>
</evidence>
<dbReference type="GeneTree" id="ENSGT00940000168062"/>
<name>A0A493SXQ1_ANAPP</name>
<evidence type="ECO:0000259" key="4">
    <source>
        <dbReference type="PROSITE" id="PS51233"/>
    </source>
</evidence>
<dbReference type="OMA" id="LICVHFF"/>
<dbReference type="AlphaFoldDB" id="A0A493SXQ1"/>
<dbReference type="PANTHER" id="PTHR46698:SF7">
    <property type="entry name" value="VWFD DOMAIN-CONTAINING PROTEIN"/>
    <property type="match status" value="1"/>
</dbReference>
<dbReference type="Proteomes" id="UP000016666">
    <property type="component" value="Unassembled WGS sequence"/>
</dbReference>
<dbReference type="GO" id="GO:0030513">
    <property type="term" value="P:positive regulation of BMP signaling pathway"/>
    <property type="evidence" value="ECO:0007669"/>
    <property type="project" value="TreeGrafter"/>
</dbReference>
<evidence type="ECO:0000256" key="2">
    <source>
        <dbReference type="ARBA" id="ARBA00022525"/>
    </source>
</evidence>
<dbReference type="InterPro" id="IPR001846">
    <property type="entry name" value="VWF_type-D"/>
</dbReference>
<evidence type="ECO:0000256" key="3">
    <source>
        <dbReference type="ARBA" id="ARBA00022729"/>
    </source>
</evidence>
<organism evidence="5 6">
    <name type="scientific">Anas platyrhynchos platyrhynchos</name>
    <name type="common">Northern mallard</name>
    <dbReference type="NCBI Taxonomy" id="8840"/>
    <lineage>
        <taxon>Eukaryota</taxon>
        <taxon>Metazoa</taxon>
        <taxon>Chordata</taxon>
        <taxon>Craniata</taxon>
        <taxon>Vertebrata</taxon>
        <taxon>Euteleostomi</taxon>
        <taxon>Archelosauria</taxon>
        <taxon>Archosauria</taxon>
        <taxon>Dinosauria</taxon>
        <taxon>Saurischia</taxon>
        <taxon>Theropoda</taxon>
        <taxon>Coelurosauria</taxon>
        <taxon>Aves</taxon>
        <taxon>Neognathae</taxon>
        <taxon>Galloanserae</taxon>
        <taxon>Anseriformes</taxon>
        <taxon>Anatidae</taxon>
        <taxon>Anatinae</taxon>
        <taxon>Anas</taxon>
    </lineage>
</organism>
<dbReference type="Pfam" id="PF00094">
    <property type="entry name" value="VWD"/>
    <property type="match status" value="1"/>
</dbReference>
<keyword evidence="3" id="KW-0732">Signal</keyword>